<name>A0A2A9DX82_9MICO</name>
<proteinExistence type="inferred from homology"/>
<reference evidence="3 4" key="1">
    <citation type="submission" date="2017-10" db="EMBL/GenBank/DDBJ databases">
        <title>Sequencing the genomes of 1000 actinobacteria strains.</title>
        <authorList>
            <person name="Klenk H.-P."/>
        </authorList>
    </citation>
    <scope>NUCLEOTIDE SEQUENCE [LARGE SCALE GENOMIC DNA]</scope>
    <source>
        <strain evidence="3 4">DSM 21798</strain>
    </source>
</reference>
<comment type="similarity">
    <text evidence="1">Belongs to the FlgD family.</text>
</comment>
<dbReference type="RefSeq" id="WP_098407037.1">
    <property type="nucleotide sequence ID" value="NZ_PDJE01000001.1"/>
</dbReference>
<keyword evidence="4" id="KW-1185">Reference proteome</keyword>
<dbReference type="GO" id="GO:0044781">
    <property type="term" value="P:bacterial-type flagellum organization"/>
    <property type="evidence" value="ECO:0007669"/>
    <property type="project" value="UniProtKB-KW"/>
</dbReference>
<evidence type="ECO:0000313" key="4">
    <source>
        <dbReference type="Proteomes" id="UP000221369"/>
    </source>
</evidence>
<comment type="caution">
    <text evidence="3">The sequence shown here is derived from an EMBL/GenBank/DDBJ whole genome shotgun (WGS) entry which is preliminary data.</text>
</comment>
<dbReference type="Pfam" id="PF03963">
    <property type="entry name" value="FlgD"/>
    <property type="match status" value="1"/>
</dbReference>
<dbReference type="InterPro" id="IPR005648">
    <property type="entry name" value="FlgD"/>
</dbReference>
<organism evidence="3 4">
    <name type="scientific">Paramicrobacterium agarici</name>
    <dbReference type="NCBI Taxonomy" id="630514"/>
    <lineage>
        <taxon>Bacteria</taxon>
        <taxon>Bacillati</taxon>
        <taxon>Actinomycetota</taxon>
        <taxon>Actinomycetes</taxon>
        <taxon>Micrococcales</taxon>
        <taxon>Microbacteriaceae</taxon>
        <taxon>Paramicrobacterium</taxon>
    </lineage>
</organism>
<gene>
    <name evidence="3" type="ORF">ATJ78_1537</name>
</gene>
<dbReference type="Proteomes" id="UP000221369">
    <property type="component" value="Unassembled WGS sequence"/>
</dbReference>
<evidence type="ECO:0000313" key="3">
    <source>
        <dbReference type="EMBL" id="PFG30602.1"/>
    </source>
</evidence>
<protein>
    <submittedName>
        <fullName evidence="3">Flagellar basal-body rod modification protein FlgD</fullName>
    </submittedName>
</protein>
<keyword evidence="3" id="KW-0966">Cell projection</keyword>
<dbReference type="EMBL" id="PDJE01000001">
    <property type="protein sequence ID" value="PFG30602.1"/>
    <property type="molecule type" value="Genomic_DNA"/>
</dbReference>
<keyword evidence="3" id="KW-0969">Cilium</keyword>
<sequence length="139" mass="14639">MPTVEPVASTGLYTSTVTPAQDRKQTLDSEVFMQLLVTQLKNQDPSSPMNTNEMISQTTQLAMMEQLTAMATTSNENFALSMRQTAAALVGQQASYLDADGNEVSGLVSSVSFAESVPQVTIGDTTVPLDAVSGISTAS</sequence>
<keyword evidence="2" id="KW-1005">Bacterial flagellum biogenesis</keyword>
<keyword evidence="3" id="KW-0282">Flagellum</keyword>
<evidence type="ECO:0000256" key="1">
    <source>
        <dbReference type="ARBA" id="ARBA00010577"/>
    </source>
</evidence>
<dbReference type="AlphaFoldDB" id="A0A2A9DX82"/>
<accession>A0A2A9DX82</accession>
<dbReference type="OrthoDB" id="9785233at2"/>
<evidence type="ECO:0000256" key="2">
    <source>
        <dbReference type="ARBA" id="ARBA00022795"/>
    </source>
</evidence>